<evidence type="ECO:0000256" key="1">
    <source>
        <dbReference type="SAM" id="MobiDB-lite"/>
    </source>
</evidence>
<dbReference type="Pfam" id="PF21006">
    <property type="entry name" value="NHase_beta_N"/>
    <property type="match status" value="1"/>
</dbReference>
<dbReference type="SUPFAM" id="SSF50090">
    <property type="entry name" value="Electron transport accessory proteins"/>
    <property type="match status" value="1"/>
</dbReference>
<dbReference type="InterPro" id="IPR008990">
    <property type="entry name" value="Elect_transpt_acc-like_dom_sf"/>
</dbReference>
<feature type="domain" description="Nitrile hydratase beta subunit-like N-terminal" evidence="2">
    <location>
        <begin position="24"/>
        <end position="111"/>
    </location>
</feature>
<comment type="caution">
    <text evidence="3">The sequence shown here is derived from an EMBL/GenBank/DDBJ whole genome shotgun (WGS) entry which is preliminary data.</text>
</comment>
<sequence length="133" mass="14486">MSATPSLIDLDADAQSAPPRANGELVFAEPWESRAFGMAVSLHDAGLFAWSQFQAALIARIAAWENHHPEGECYSYYTQWLGALEDVLAGDGTVFTDEIVQRAEELAARPAGYDHRHDDGDEHGHGHGHGHGH</sequence>
<protein>
    <submittedName>
        <fullName evidence="3">Nitrile hydratase accessory protein</fullName>
    </submittedName>
</protein>
<feature type="compositionally biased region" description="Basic and acidic residues" evidence="1">
    <location>
        <begin position="110"/>
        <end position="125"/>
    </location>
</feature>
<dbReference type="Proteomes" id="UP001597182">
    <property type="component" value="Unassembled WGS sequence"/>
</dbReference>
<evidence type="ECO:0000313" key="4">
    <source>
        <dbReference type="Proteomes" id="UP001597182"/>
    </source>
</evidence>
<dbReference type="Gene3D" id="1.10.472.20">
    <property type="entry name" value="Nitrile hydratase, beta subunit"/>
    <property type="match status" value="1"/>
</dbReference>
<proteinExistence type="predicted"/>
<keyword evidence="4" id="KW-1185">Reference proteome</keyword>
<dbReference type="InterPro" id="IPR049054">
    <property type="entry name" value="CN_hydtase_beta-like_N"/>
</dbReference>
<dbReference type="NCBIfam" id="TIGR03889">
    <property type="entry name" value="nitrile_acc"/>
    <property type="match status" value="1"/>
</dbReference>
<feature type="region of interest" description="Disordered" evidence="1">
    <location>
        <begin position="110"/>
        <end position="133"/>
    </location>
</feature>
<reference evidence="4" key="1">
    <citation type="journal article" date="2019" name="Int. J. Syst. Evol. Microbiol.">
        <title>The Global Catalogue of Microorganisms (GCM) 10K type strain sequencing project: providing services to taxonomists for standard genome sequencing and annotation.</title>
        <authorList>
            <consortium name="The Broad Institute Genomics Platform"/>
            <consortium name="The Broad Institute Genome Sequencing Center for Infectious Disease"/>
            <person name="Wu L."/>
            <person name="Ma J."/>
        </authorList>
    </citation>
    <scope>NUCLEOTIDE SEQUENCE [LARGE SCALE GENOMIC DNA]</scope>
    <source>
        <strain evidence="4">CCUG 49018</strain>
    </source>
</reference>
<dbReference type="InterPro" id="IPR042262">
    <property type="entry name" value="CN_hydtase_beta_C"/>
</dbReference>
<dbReference type="InterPro" id="IPR023808">
    <property type="entry name" value="Nitrile_Hydratase_acc_put"/>
</dbReference>
<evidence type="ECO:0000259" key="2">
    <source>
        <dbReference type="Pfam" id="PF21006"/>
    </source>
</evidence>
<dbReference type="EMBL" id="JBHTMB010000039">
    <property type="protein sequence ID" value="MFD1232750.1"/>
    <property type="molecule type" value="Genomic_DNA"/>
</dbReference>
<accession>A0ABW3VDE4</accession>
<name>A0ABW3VDE4_9PSEU</name>
<gene>
    <name evidence="3" type="ORF">ACFQ34_05595</name>
</gene>
<dbReference type="RefSeq" id="WP_013673797.1">
    <property type="nucleotide sequence ID" value="NZ_BAABKS010000066.1"/>
</dbReference>
<evidence type="ECO:0000313" key="3">
    <source>
        <dbReference type="EMBL" id="MFD1232750.1"/>
    </source>
</evidence>
<organism evidence="3 4">
    <name type="scientific">Pseudonocardia benzenivorans</name>
    <dbReference type="NCBI Taxonomy" id="228005"/>
    <lineage>
        <taxon>Bacteria</taxon>
        <taxon>Bacillati</taxon>
        <taxon>Actinomycetota</taxon>
        <taxon>Actinomycetes</taxon>
        <taxon>Pseudonocardiales</taxon>
        <taxon>Pseudonocardiaceae</taxon>
        <taxon>Pseudonocardia</taxon>
    </lineage>
</organism>